<accession>A0A6J1D9B6</accession>
<feature type="region of interest" description="Disordered" evidence="1">
    <location>
        <begin position="20"/>
        <end position="39"/>
    </location>
</feature>
<proteinExistence type="predicted"/>
<dbReference type="KEGG" id="mcha:111018441"/>
<protein>
    <submittedName>
        <fullName evidence="3">Uncharacterized protein LOC111018441</fullName>
    </submittedName>
</protein>
<keyword evidence="2" id="KW-1185">Reference proteome</keyword>
<name>A0A6J1D9B6_MOMCH</name>
<reference evidence="3" key="1">
    <citation type="submission" date="2025-08" db="UniProtKB">
        <authorList>
            <consortium name="RefSeq"/>
        </authorList>
    </citation>
    <scope>IDENTIFICATION</scope>
    <source>
        <strain evidence="3">OHB3-1</strain>
    </source>
</reference>
<dbReference type="AlphaFoldDB" id="A0A6J1D9B6"/>
<dbReference type="GeneID" id="111018441"/>
<evidence type="ECO:0000313" key="3">
    <source>
        <dbReference type="RefSeq" id="XP_022150214.1"/>
    </source>
</evidence>
<evidence type="ECO:0000313" key="2">
    <source>
        <dbReference type="Proteomes" id="UP000504603"/>
    </source>
</evidence>
<gene>
    <name evidence="3" type="primary">LOC111018441</name>
</gene>
<organism evidence="2 3">
    <name type="scientific">Momordica charantia</name>
    <name type="common">Bitter gourd</name>
    <name type="synonym">Balsam pear</name>
    <dbReference type="NCBI Taxonomy" id="3673"/>
    <lineage>
        <taxon>Eukaryota</taxon>
        <taxon>Viridiplantae</taxon>
        <taxon>Streptophyta</taxon>
        <taxon>Embryophyta</taxon>
        <taxon>Tracheophyta</taxon>
        <taxon>Spermatophyta</taxon>
        <taxon>Magnoliopsida</taxon>
        <taxon>eudicotyledons</taxon>
        <taxon>Gunneridae</taxon>
        <taxon>Pentapetalae</taxon>
        <taxon>rosids</taxon>
        <taxon>fabids</taxon>
        <taxon>Cucurbitales</taxon>
        <taxon>Cucurbitaceae</taxon>
        <taxon>Momordiceae</taxon>
        <taxon>Momordica</taxon>
    </lineage>
</organism>
<sequence>MTRFRFPFLNLRRLPEPRLGRRLRQHTPRLDEDAARSHPQGRPLCLRWRRRSLSPTISASPTHEHLFRFFRSLRLISYVVQGEMTYQLKTFVGEHSCSRSFSNPRLTSRWLSRQIVNDVKEQSNMRLRAIQEKVQRFSANLQ</sequence>
<dbReference type="Proteomes" id="UP000504603">
    <property type="component" value="Unplaced"/>
</dbReference>
<evidence type="ECO:0000256" key="1">
    <source>
        <dbReference type="SAM" id="MobiDB-lite"/>
    </source>
</evidence>
<dbReference type="RefSeq" id="XP_022150214.1">
    <property type="nucleotide sequence ID" value="XM_022294522.1"/>
</dbReference>